<feature type="region of interest" description="Disordered" evidence="14">
    <location>
        <begin position="280"/>
        <end position="392"/>
    </location>
</feature>
<evidence type="ECO:0000256" key="6">
    <source>
        <dbReference type="ARBA" id="ARBA00022490"/>
    </source>
</evidence>
<name>A0ABD3X2K7_SINWO</name>
<keyword evidence="8 13" id="KW-0175">Coiled coil</keyword>
<feature type="compositionally biased region" description="Basic and acidic residues" evidence="14">
    <location>
        <begin position="303"/>
        <end position="315"/>
    </location>
</feature>
<comment type="similarity">
    <text evidence="4">Belongs to the MIEAP family.</text>
</comment>
<gene>
    <name evidence="16" type="ORF">ACJMK2_031552</name>
</gene>
<accession>A0ABD3X2K7</accession>
<comment type="caution">
    <text evidence="16">The sequence shown here is derived from an EMBL/GenBank/DDBJ whole genome shotgun (WGS) entry which is preliminary data.</text>
</comment>
<evidence type="ECO:0000313" key="16">
    <source>
        <dbReference type="EMBL" id="KAL3879247.1"/>
    </source>
</evidence>
<reference evidence="16 17" key="1">
    <citation type="submission" date="2024-11" db="EMBL/GenBank/DDBJ databases">
        <title>Chromosome-level genome assembly of the freshwater bivalve Anodonta woodiana.</title>
        <authorList>
            <person name="Chen X."/>
        </authorList>
    </citation>
    <scope>NUCLEOTIDE SEQUENCE [LARGE SCALE GENOMIC DNA]</scope>
    <source>
        <strain evidence="16">MN2024</strain>
        <tissue evidence="16">Gills</tissue>
    </source>
</reference>
<evidence type="ECO:0000256" key="5">
    <source>
        <dbReference type="ARBA" id="ARBA00019863"/>
    </source>
</evidence>
<feature type="compositionally biased region" description="Polar residues" evidence="14">
    <location>
        <begin position="339"/>
        <end position="348"/>
    </location>
</feature>
<feature type="domain" description="Mitochondria-eating protein C-terminal" evidence="15">
    <location>
        <begin position="71"/>
        <end position="261"/>
    </location>
</feature>
<evidence type="ECO:0000259" key="15">
    <source>
        <dbReference type="Pfam" id="PF16026"/>
    </source>
</evidence>
<keyword evidence="7" id="KW-1000">Mitochondrion outer membrane</keyword>
<feature type="compositionally biased region" description="Polar residues" evidence="14">
    <location>
        <begin position="288"/>
        <end position="299"/>
    </location>
</feature>
<protein>
    <recommendedName>
        <fullName evidence="5">Mitochondria-eating protein</fullName>
    </recommendedName>
    <alternativeName>
        <fullName evidence="12">Spermatogenesis-associated protein 18</fullName>
    </alternativeName>
</protein>
<keyword evidence="10" id="KW-0496">Mitochondrion</keyword>
<dbReference type="GO" id="GO:0005741">
    <property type="term" value="C:mitochondrial outer membrane"/>
    <property type="evidence" value="ECO:0007669"/>
    <property type="project" value="UniProtKB-SubCell"/>
</dbReference>
<feature type="compositionally biased region" description="Basic and acidic residues" evidence="14">
    <location>
        <begin position="366"/>
        <end position="376"/>
    </location>
</feature>
<keyword evidence="11" id="KW-0472">Membrane</keyword>
<keyword evidence="17" id="KW-1185">Reference proteome</keyword>
<evidence type="ECO:0000256" key="11">
    <source>
        <dbReference type="ARBA" id="ARBA00023136"/>
    </source>
</evidence>
<dbReference type="Pfam" id="PF16026">
    <property type="entry name" value="MIEAP"/>
    <property type="match status" value="1"/>
</dbReference>
<evidence type="ECO:0000256" key="1">
    <source>
        <dbReference type="ARBA" id="ARBA00004294"/>
    </source>
</evidence>
<keyword evidence="6" id="KW-0963">Cytoplasm</keyword>
<evidence type="ECO:0000256" key="2">
    <source>
        <dbReference type="ARBA" id="ARBA00004305"/>
    </source>
</evidence>
<dbReference type="GO" id="GO:0008289">
    <property type="term" value="F:lipid binding"/>
    <property type="evidence" value="ECO:0007669"/>
    <property type="project" value="UniProtKB-KW"/>
</dbReference>
<evidence type="ECO:0000256" key="8">
    <source>
        <dbReference type="ARBA" id="ARBA00023054"/>
    </source>
</evidence>
<feature type="coiled-coil region" evidence="13">
    <location>
        <begin position="2"/>
        <end position="54"/>
    </location>
</feature>
<sequence>MISFAREELDLLKKKRNEEKRGYEEDLHRKREQIRQLEDDNNELLHRLSSQAAAGMTHNNLYITDLSDKNRPTKISERYSELYDNQWTDAFELLHTNHHLSEIEAIEVLLDVLSVSFHKCKEVRQLREDAVKALKQYIGEDEDSEDVAILEVMRTLKCTKRNYRKMQEKFNQHVHSKLATGKNYKMIPDIRPYMDECVEICLLMNIQEPPVELRGLELLSGADFDLSVFKPYTKSRNKIEYIVWPAMYLHQNGPLLRKGVAQGMRDSSYVLRTKDELTTDVFGEQSAPERQSTINQVPSGKNVDNEEKQHEENRIKPLYSADTHRGISSHRSHNKTEKSITQNGQSDGSPDREHTAQSTHTANHSTDTKLPEKVEDNPQIVNELDIIESTRL</sequence>
<dbReference type="EMBL" id="JBJQND010000004">
    <property type="protein sequence ID" value="KAL3879247.1"/>
    <property type="molecule type" value="Genomic_DNA"/>
</dbReference>
<evidence type="ECO:0000256" key="4">
    <source>
        <dbReference type="ARBA" id="ARBA00008233"/>
    </source>
</evidence>
<feature type="compositionally biased region" description="Polar residues" evidence="14">
    <location>
        <begin position="356"/>
        <end position="365"/>
    </location>
</feature>
<evidence type="ECO:0000256" key="9">
    <source>
        <dbReference type="ARBA" id="ARBA00023121"/>
    </source>
</evidence>
<keyword evidence="9" id="KW-0446">Lipid-binding</keyword>
<dbReference type="Proteomes" id="UP001634394">
    <property type="component" value="Unassembled WGS sequence"/>
</dbReference>
<evidence type="ECO:0000256" key="3">
    <source>
        <dbReference type="ARBA" id="ARBA00004496"/>
    </source>
</evidence>
<evidence type="ECO:0000256" key="12">
    <source>
        <dbReference type="ARBA" id="ARBA00032687"/>
    </source>
</evidence>
<comment type="subcellular location">
    <subcellularLocation>
        <location evidence="3">Cytoplasm</location>
    </subcellularLocation>
    <subcellularLocation>
        <location evidence="2">Mitochondrion matrix</location>
    </subcellularLocation>
    <subcellularLocation>
        <location evidence="1">Mitochondrion outer membrane</location>
    </subcellularLocation>
</comment>
<dbReference type="GO" id="GO:0005759">
    <property type="term" value="C:mitochondrial matrix"/>
    <property type="evidence" value="ECO:0007669"/>
    <property type="project" value="UniProtKB-SubCell"/>
</dbReference>
<evidence type="ECO:0000256" key="7">
    <source>
        <dbReference type="ARBA" id="ARBA00022787"/>
    </source>
</evidence>
<evidence type="ECO:0000313" key="17">
    <source>
        <dbReference type="Proteomes" id="UP001634394"/>
    </source>
</evidence>
<evidence type="ECO:0000256" key="10">
    <source>
        <dbReference type="ARBA" id="ARBA00023128"/>
    </source>
</evidence>
<evidence type="ECO:0000256" key="13">
    <source>
        <dbReference type="SAM" id="Coils"/>
    </source>
</evidence>
<proteinExistence type="inferred from homology"/>
<organism evidence="16 17">
    <name type="scientific">Sinanodonta woodiana</name>
    <name type="common">Chinese pond mussel</name>
    <name type="synonym">Anodonta woodiana</name>
    <dbReference type="NCBI Taxonomy" id="1069815"/>
    <lineage>
        <taxon>Eukaryota</taxon>
        <taxon>Metazoa</taxon>
        <taxon>Spiralia</taxon>
        <taxon>Lophotrochozoa</taxon>
        <taxon>Mollusca</taxon>
        <taxon>Bivalvia</taxon>
        <taxon>Autobranchia</taxon>
        <taxon>Heteroconchia</taxon>
        <taxon>Palaeoheterodonta</taxon>
        <taxon>Unionida</taxon>
        <taxon>Unionoidea</taxon>
        <taxon>Unionidae</taxon>
        <taxon>Unioninae</taxon>
        <taxon>Sinanodonta</taxon>
    </lineage>
</organism>
<evidence type="ECO:0000256" key="14">
    <source>
        <dbReference type="SAM" id="MobiDB-lite"/>
    </source>
</evidence>
<dbReference type="AlphaFoldDB" id="A0ABD3X2K7"/>
<dbReference type="InterPro" id="IPR026169">
    <property type="entry name" value="MIEAP"/>
</dbReference>
<dbReference type="InterPro" id="IPR031981">
    <property type="entry name" value="MIEAP_C"/>
</dbReference>
<dbReference type="PANTHER" id="PTHR21771">
    <property type="entry name" value="MITOCHONDRIA-EATING PROTEIN-RELATED"/>
    <property type="match status" value="1"/>
</dbReference>